<dbReference type="PRINTS" id="PR00081">
    <property type="entry name" value="GDHRDH"/>
</dbReference>
<dbReference type="InterPro" id="IPR036291">
    <property type="entry name" value="NAD(P)-bd_dom_sf"/>
</dbReference>
<dbReference type="GO" id="GO:0047560">
    <property type="term" value="F:3-dehydrosphinganine reductase activity"/>
    <property type="evidence" value="ECO:0007669"/>
    <property type="project" value="TreeGrafter"/>
</dbReference>
<name>A0A6A5V786_9PLEO</name>
<evidence type="ECO:0000313" key="1">
    <source>
        <dbReference type="EMBL" id="KAF1973051.1"/>
    </source>
</evidence>
<sequence length="240" mass="25674">MTIKKPDLSGKTVFVTGGSSGLGKELAKAFASQAHDTQTIQACSVDLGNPFLNILPDALYCVAGGCQTQCGFLTDIQPTALESCMNNNYFTAAYSSQIQSSTAAMHRQIVFINSADAFLASKVAVRTLADTLRMEYSIHIAFPANIGTEAFFEEHRNKPQLTKEMEGTAADPVELRKKLPSAKKTANAILDGVATGDFAICDSFETGLLWANMIGPSPKRGSGVIDSIMAILVGLIIWPF</sequence>
<protein>
    <recommendedName>
        <fullName evidence="3">NAD(P)-binding protein</fullName>
    </recommendedName>
</protein>
<gene>
    <name evidence="1" type="ORF">BU23DRAFT_580572</name>
</gene>
<dbReference type="PANTHER" id="PTHR43550">
    <property type="entry name" value="3-KETODIHYDROSPHINGOSINE REDUCTASE"/>
    <property type="match status" value="1"/>
</dbReference>
<dbReference type="EMBL" id="ML976683">
    <property type="protein sequence ID" value="KAF1973051.1"/>
    <property type="molecule type" value="Genomic_DNA"/>
</dbReference>
<dbReference type="GO" id="GO:0005789">
    <property type="term" value="C:endoplasmic reticulum membrane"/>
    <property type="evidence" value="ECO:0007669"/>
    <property type="project" value="TreeGrafter"/>
</dbReference>
<evidence type="ECO:0008006" key="3">
    <source>
        <dbReference type="Google" id="ProtNLM"/>
    </source>
</evidence>
<reference evidence="1" key="1">
    <citation type="journal article" date="2020" name="Stud. Mycol.">
        <title>101 Dothideomycetes genomes: a test case for predicting lifestyles and emergence of pathogens.</title>
        <authorList>
            <person name="Haridas S."/>
            <person name="Albert R."/>
            <person name="Binder M."/>
            <person name="Bloem J."/>
            <person name="Labutti K."/>
            <person name="Salamov A."/>
            <person name="Andreopoulos B."/>
            <person name="Baker S."/>
            <person name="Barry K."/>
            <person name="Bills G."/>
            <person name="Bluhm B."/>
            <person name="Cannon C."/>
            <person name="Castanera R."/>
            <person name="Culley D."/>
            <person name="Daum C."/>
            <person name="Ezra D."/>
            <person name="Gonzalez J."/>
            <person name="Henrissat B."/>
            <person name="Kuo A."/>
            <person name="Liang C."/>
            <person name="Lipzen A."/>
            <person name="Lutzoni F."/>
            <person name="Magnuson J."/>
            <person name="Mondo S."/>
            <person name="Nolan M."/>
            <person name="Ohm R."/>
            <person name="Pangilinan J."/>
            <person name="Park H.-J."/>
            <person name="Ramirez L."/>
            <person name="Alfaro M."/>
            <person name="Sun H."/>
            <person name="Tritt A."/>
            <person name="Yoshinaga Y."/>
            <person name="Zwiers L.-H."/>
            <person name="Turgeon B."/>
            <person name="Goodwin S."/>
            <person name="Spatafora J."/>
            <person name="Crous P."/>
            <person name="Grigoriev I."/>
        </authorList>
    </citation>
    <scope>NUCLEOTIDE SEQUENCE</scope>
    <source>
        <strain evidence="1">CBS 107.79</strain>
    </source>
</reference>
<dbReference type="Proteomes" id="UP000800036">
    <property type="component" value="Unassembled WGS sequence"/>
</dbReference>
<accession>A0A6A5V786</accession>
<dbReference type="PANTHER" id="PTHR43550:SF3">
    <property type="entry name" value="3-KETODIHYDROSPHINGOSINE REDUCTASE"/>
    <property type="match status" value="1"/>
</dbReference>
<evidence type="ECO:0000313" key="2">
    <source>
        <dbReference type="Proteomes" id="UP000800036"/>
    </source>
</evidence>
<organism evidence="1 2">
    <name type="scientific">Bimuria novae-zelandiae CBS 107.79</name>
    <dbReference type="NCBI Taxonomy" id="1447943"/>
    <lineage>
        <taxon>Eukaryota</taxon>
        <taxon>Fungi</taxon>
        <taxon>Dikarya</taxon>
        <taxon>Ascomycota</taxon>
        <taxon>Pezizomycotina</taxon>
        <taxon>Dothideomycetes</taxon>
        <taxon>Pleosporomycetidae</taxon>
        <taxon>Pleosporales</taxon>
        <taxon>Massarineae</taxon>
        <taxon>Didymosphaeriaceae</taxon>
        <taxon>Bimuria</taxon>
    </lineage>
</organism>
<dbReference type="InterPro" id="IPR002347">
    <property type="entry name" value="SDR_fam"/>
</dbReference>
<proteinExistence type="predicted"/>
<dbReference type="Gene3D" id="3.40.50.720">
    <property type="entry name" value="NAD(P)-binding Rossmann-like Domain"/>
    <property type="match status" value="2"/>
</dbReference>
<dbReference type="GO" id="GO:0030148">
    <property type="term" value="P:sphingolipid biosynthetic process"/>
    <property type="evidence" value="ECO:0007669"/>
    <property type="project" value="TreeGrafter"/>
</dbReference>
<dbReference type="OrthoDB" id="10267115at2759"/>
<keyword evidence="2" id="KW-1185">Reference proteome</keyword>
<dbReference type="AlphaFoldDB" id="A0A6A5V786"/>
<dbReference type="SUPFAM" id="SSF51735">
    <property type="entry name" value="NAD(P)-binding Rossmann-fold domains"/>
    <property type="match status" value="1"/>
</dbReference>
<dbReference type="GO" id="GO:0006666">
    <property type="term" value="P:3-keto-sphinganine metabolic process"/>
    <property type="evidence" value="ECO:0007669"/>
    <property type="project" value="TreeGrafter"/>
</dbReference>